<keyword evidence="1" id="KW-0175">Coiled coil</keyword>
<feature type="domain" description="KilA-N" evidence="2">
    <location>
        <begin position="14"/>
        <end position="122"/>
    </location>
</feature>
<dbReference type="SMART" id="SM01252">
    <property type="entry name" value="KilA-N"/>
    <property type="match status" value="1"/>
</dbReference>
<reference evidence="3" key="1">
    <citation type="journal article" date="2013" name="J. Virol.">
        <title>New Insights into the Evolution of Entomopoxvirinae from the Complete Genome Sequences of Four Entomopoxviruses Infecting Adoxophyes honmai, Choristoneura biennis, Choristoneura rosaceana, and Mythimna separata.</title>
        <authorList>
            <person name="Theze J."/>
            <person name="Takatsuka J."/>
            <person name="Li Z."/>
            <person name="Gallais J."/>
            <person name="Doucet D."/>
            <person name="Arif B."/>
            <person name="Nakai M."/>
            <person name="Herniou E.A."/>
        </authorList>
    </citation>
    <scope>NUCLEOTIDE SEQUENCE</scope>
</reference>
<dbReference type="PROSITE" id="PS51301">
    <property type="entry name" value="KILA_N"/>
    <property type="match status" value="1"/>
</dbReference>
<name>A0A916NXR6_CBEPV</name>
<evidence type="ECO:0000256" key="1">
    <source>
        <dbReference type="SAM" id="Coils"/>
    </source>
</evidence>
<dbReference type="InterPro" id="IPR017880">
    <property type="entry name" value="KilA_N"/>
</dbReference>
<evidence type="ECO:0000313" key="3">
    <source>
        <dbReference type="EMBL" id="CCU55678.1"/>
    </source>
</evidence>
<dbReference type="Proteomes" id="UP000792220">
    <property type="component" value="Genome"/>
</dbReference>
<dbReference type="KEGG" id="vg:15613100"/>
<evidence type="ECO:0000259" key="2">
    <source>
        <dbReference type="PROSITE" id="PS51301"/>
    </source>
</evidence>
<dbReference type="InterPro" id="IPR018004">
    <property type="entry name" value="KilA/APSES_HTH"/>
</dbReference>
<dbReference type="Pfam" id="PF12299">
    <property type="entry name" value="DUF3627"/>
    <property type="match status" value="1"/>
</dbReference>
<dbReference type="GeneID" id="15613100"/>
<evidence type="ECO:0000313" key="4">
    <source>
        <dbReference type="Proteomes" id="UP000792220"/>
    </source>
</evidence>
<organism evidence="3 4">
    <name type="scientific">Choristoneura biennis entomopoxvirus</name>
    <name type="common">CbEPV</name>
    <dbReference type="NCBI Taxonomy" id="10288"/>
    <lineage>
        <taxon>Viruses</taxon>
        <taxon>Varidnaviria</taxon>
        <taxon>Bamfordvirae</taxon>
        <taxon>Nucleocytoviricota</taxon>
        <taxon>Pokkesviricetes</taxon>
        <taxon>Chitovirales</taxon>
        <taxon>Poxviridae</taxon>
        <taxon>Entomopoxvirinae</taxon>
        <taxon>Betaentomopoxvirus</taxon>
        <taxon>Betaentomopoxvirus cbiennis</taxon>
    </lineage>
</organism>
<protein>
    <submittedName>
        <fullName evidence="3">N1R/p28-like protein</fullName>
    </submittedName>
</protein>
<dbReference type="OrthoDB" id="8312at10239"/>
<dbReference type="InterPro" id="IPR022549">
    <property type="entry name" value="DUF3627"/>
</dbReference>
<keyword evidence="4" id="KW-1185">Reference proteome</keyword>
<accession>A0A916NXR6</accession>
<gene>
    <name evidence="3" type="ORF">CHBEV_110</name>
</gene>
<proteinExistence type="predicted"/>
<dbReference type="EMBL" id="HF679132">
    <property type="protein sequence ID" value="CCU55678.1"/>
    <property type="molecule type" value="Genomic_DNA"/>
</dbReference>
<sequence>MSLIDVCYEQIKDQYYYGLFGDFKLVIDKNTGCFNATKLCNLGGKRFRNWTRLDKSIELFKYLEYNRRSHLSLGFYEVKGDNNDEITKQITGQYVPKEIILDIASWISIEFYMKCNDIIISYYKNEFKSLSDEDIENEIKKIDDKYKNIIEEKDIQINSKVIKIDELNEKLDSIIESNKNLENQNNEILETNKKLEDKSNNLELMNKQLLKLAQKQNIKLDEIGDELEETNYKLDTLTETVEEVILPDRNISPSDINLKHNLVIYKINNAIKIIRAQNKYINKNNIPDNDIIIKEYVIDIINRMKLYCNEANKKFKKDLKKNNKSMSNEDFIELYDSTKRMEIKYNNVFLNNSKMDHDIELFNKLKEEQYNY</sequence>
<organismHost>
    <name type="scientific">Choristoneura fumiferana</name>
    <name type="common">Spruce budworm moth</name>
    <name type="synonym">Archips fumiferana</name>
    <dbReference type="NCBI Taxonomy" id="7141"/>
</organismHost>
<dbReference type="Pfam" id="PF04383">
    <property type="entry name" value="KilA-N"/>
    <property type="match status" value="1"/>
</dbReference>
<dbReference type="RefSeq" id="YP_008004180.1">
    <property type="nucleotide sequence ID" value="NC_021248.1"/>
</dbReference>
<feature type="coiled-coil region" evidence="1">
    <location>
        <begin position="132"/>
        <end position="240"/>
    </location>
</feature>